<proteinExistence type="predicted"/>
<gene>
    <name evidence="1" type="ORF">FJT64_027559</name>
</gene>
<name>A0A6A4WCZ5_AMPAM</name>
<accession>A0A6A4WCZ5</accession>
<reference evidence="1 2" key="1">
    <citation type="submission" date="2019-07" db="EMBL/GenBank/DDBJ databases">
        <title>Draft genome assembly of a fouling barnacle, Amphibalanus amphitrite (Darwin, 1854): The first reference genome for Thecostraca.</title>
        <authorList>
            <person name="Kim W."/>
        </authorList>
    </citation>
    <scope>NUCLEOTIDE SEQUENCE [LARGE SCALE GENOMIC DNA]</scope>
    <source>
        <strain evidence="1">SNU_AA5</strain>
        <tissue evidence="1">Soma without cirri and trophi</tissue>
    </source>
</reference>
<organism evidence="1 2">
    <name type="scientific">Amphibalanus amphitrite</name>
    <name type="common">Striped barnacle</name>
    <name type="synonym">Balanus amphitrite</name>
    <dbReference type="NCBI Taxonomy" id="1232801"/>
    <lineage>
        <taxon>Eukaryota</taxon>
        <taxon>Metazoa</taxon>
        <taxon>Ecdysozoa</taxon>
        <taxon>Arthropoda</taxon>
        <taxon>Crustacea</taxon>
        <taxon>Multicrustacea</taxon>
        <taxon>Cirripedia</taxon>
        <taxon>Thoracica</taxon>
        <taxon>Thoracicalcarea</taxon>
        <taxon>Balanomorpha</taxon>
        <taxon>Balanoidea</taxon>
        <taxon>Balanidae</taxon>
        <taxon>Amphibalaninae</taxon>
        <taxon>Amphibalanus</taxon>
    </lineage>
</organism>
<evidence type="ECO:0000313" key="2">
    <source>
        <dbReference type="Proteomes" id="UP000440578"/>
    </source>
</evidence>
<comment type="caution">
    <text evidence="1">The sequence shown here is derived from an EMBL/GenBank/DDBJ whole genome shotgun (WGS) entry which is preliminary data.</text>
</comment>
<evidence type="ECO:0000313" key="1">
    <source>
        <dbReference type="EMBL" id="KAF0299811.1"/>
    </source>
</evidence>
<dbReference type="OrthoDB" id="6155966at2759"/>
<keyword evidence="2" id="KW-1185">Reference proteome</keyword>
<protein>
    <submittedName>
        <fullName evidence="1">Uncharacterized protein</fullName>
    </submittedName>
</protein>
<sequence length="129" mass="14611">MVPLRGRWFPCEADSAPGRPLVPLADPSSPSYGQTLPPLLPLTMLYPGCLLHAYPHYQRWYSSDAKAPLLPPSAPYSEMARQLEAVRLWGSLARREMTSPANNGEPGARKWRTLHFLEHWDIDAYRDVI</sequence>
<dbReference type="Proteomes" id="UP000440578">
    <property type="component" value="Unassembled WGS sequence"/>
</dbReference>
<dbReference type="AlphaFoldDB" id="A0A6A4WCZ5"/>
<dbReference type="EMBL" id="VIIS01001331">
    <property type="protein sequence ID" value="KAF0299811.1"/>
    <property type="molecule type" value="Genomic_DNA"/>
</dbReference>